<evidence type="ECO:0000313" key="4">
    <source>
        <dbReference type="Proteomes" id="UP000203902"/>
    </source>
</evidence>
<dbReference type="KEGG" id="vg:30308079"/>
<reference evidence="3 6" key="3">
    <citation type="submission" date="2020-07" db="EMBL/GenBank/DDBJ databases">
        <title>Signatures of coevolution in a cyanophage population.</title>
        <authorList>
            <person name="Abebe J."/>
        </authorList>
    </citation>
    <scope>NUCLEOTIDE SEQUENCE [LARGE SCALE GENOMIC DNA]</scope>
    <source>
        <strain evidence="3">0809CC03</strain>
    </source>
</reference>
<evidence type="ECO:0000313" key="6">
    <source>
        <dbReference type="Proteomes" id="UP000510897"/>
    </source>
</evidence>
<dbReference type="Proteomes" id="UP000510897">
    <property type="component" value="Segment"/>
</dbReference>
<sequence length="50" mass="5558">MEPITLTILVGLMQVSPTHCQFELLHPNGVIDTHVVKCEYIINGDILPIT</sequence>
<dbReference type="EMBL" id="MT586120">
    <property type="protein sequence ID" value="QLF86080.1"/>
    <property type="molecule type" value="Genomic_DNA"/>
</dbReference>
<evidence type="ECO:0000313" key="5">
    <source>
        <dbReference type="Proteomes" id="UP000226384"/>
    </source>
</evidence>
<accession>A0A1D8KU74</accession>
<protein>
    <submittedName>
        <fullName evidence="2">Uncharacterized protein</fullName>
    </submittedName>
</protein>
<dbReference type="Proteomes" id="UP000226384">
    <property type="component" value="Segment"/>
</dbReference>
<evidence type="ECO:0000313" key="3">
    <source>
        <dbReference type="EMBL" id="QLF86080.1"/>
    </source>
</evidence>
<dbReference type="RefSeq" id="YP_009322958.1">
    <property type="nucleotide sequence ID" value="NC_031927.1"/>
</dbReference>
<reference evidence="4 5" key="1">
    <citation type="journal article" date="2016" name="Virology">
        <title>The genomic content and context of auxiliary metabolic genes in marine cyanomyoviruses.</title>
        <authorList>
            <person name="Crummett L.T."/>
            <person name="Puxty R.J."/>
            <person name="Weihe C."/>
            <person name="Marston M.F."/>
            <person name="Martiny J.B."/>
        </authorList>
    </citation>
    <scope>NUCLEOTIDE SEQUENCE [LARGE SCALE GENOMIC DNA]</scope>
    <source>
        <strain evidence="1">0910CC49</strain>
        <strain evidence="2">0910SB42</strain>
    </source>
</reference>
<organism evidence="2 5">
    <name type="scientific">Synechococcus phage S-CAM7</name>
    <dbReference type="NCBI Taxonomy" id="1883368"/>
    <lineage>
        <taxon>Viruses</taxon>
        <taxon>Duplodnaviria</taxon>
        <taxon>Heunggongvirae</taxon>
        <taxon>Uroviricota</taxon>
        <taxon>Caudoviricetes</taxon>
        <taxon>Pantevenvirales</taxon>
        <taxon>Kyanoviridae</taxon>
        <taxon>Mazuvirus</taxon>
        <taxon>Mazuvirus scam7</taxon>
    </lineage>
</organism>
<evidence type="ECO:0000313" key="1">
    <source>
        <dbReference type="EMBL" id="AOV61949.1"/>
    </source>
</evidence>
<evidence type="ECO:0000313" key="2">
    <source>
        <dbReference type="EMBL" id="AOV62215.1"/>
    </source>
</evidence>
<dbReference type="GeneID" id="30308079"/>
<gene>
    <name evidence="1" type="ORF">C490910_025</name>
    <name evidence="3" type="ORF">CC030809_00024</name>
    <name evidence="2" type="ORF">S420910_025</name>
</gene>
<proteinExistence type="predicted"/>
<reference evidence="3 6" key="2">
    <citation type="submission" date="2020-06" db="EMBL/GenBank/DDBJ databases">
        <authorList>
            <person name="Puxty R.J."/>
            <person name="Weihe C."/>
            <person name="Marston M.F."/>
            <person name="Martiny J.B.H."/>
        </authorList>
    </citation>
    <scope>NUCLEOTIDE SEQUENCE [LARGE SCALE GENOMIC DNA]</scope>
    <source>
        <strain evidence="3">0809CC03</strain>
    </source>
</reference>
<dbReference type="Proteomes" id="UP000203902">
    <property type="component" value="Segment"/>
</dbReference>
<keyword evidence="4" id="KW-1185">Reference proteome</keyword>
<dbReference type="EMBL" id="KU686212">
    <property type="protein sequence ID" value="AOV61949.1"/>
    <property type="molecule type" value="Genomic_DNA"/>
</dbReference>
<name>A0A1D8KU74_9CAUD</name>
<dbReference type="EMBL" id="KU686213">
    <property type="protein sequence ID" value="AOV62215.1"/>
    <property type="molecule type" value="Genomic_DNA"/>
</dbReference>